<protein>
    <recommendedName>
        <fullName evidence="3">Lipoprotein</fullName>
    </recommendedName>
</protein>
<gene>
    <name evidence="1" type="ORF">K1Y72_07230</name>
</gene>
<name>A0ABS7FRJ3_9ACTN</name>
<dbReference type="Proteomes" id="UP000774570">
    <property type="component" value="Unassembled WGS sequence"/>
</dbReference>
<evidence type="ECO:0000313" key="1">
    <source>
        <dbReference type="EMBL" id="MBW8482153.1"/>
    </source>
</evidence>
<reference evidence="1 2" key="1">
    <citation type="submission" date="2021-07" db="EMBL/GenBank/DDBJ databases">
        <title>Actinomadura sp. PM05-2 isolated from lichen.</title>
        <authorList>
            <person name="Somphong A."/>
            <person name="Phongsopitanun W."/>
            <person name="Tanasupawat S."/>
            <person name="Peongsungnone V."/>
        </authorList>
    </citation>
    <scope>NUCLEOTIDE SEQUENCE [LARGE SCALE GENOMIC DNA]</scope>
    <source>
        <strain evidence="1 2">PM05-2</strain>
    </source>
</reference>
<proteinExistence type="predicted"/>
<keyword evidence="2" id="KW-1185">Reference proteome</keyword>
<dbReference type="PROSITE" id="PS51257">
    <property type="entry name" value="PROKAR_LIPOPROTEIN"/>
    <property type="match status" value="1"/>
</dbReference>
<accession>A0ABS7FRJ3</accession>
<evidence type="ECO:0008006" key="3">
    <source>
        <dbReference type="Google" id="ProtNLM"/>
    </source>
</evidence>
<comment type="caution">
    <text evidence="1">The sequence shown here is derived from an EMBL/GenBank/DDBJ whole genome shotgun (WGS) entry which is preliminary data.</text>
</comment>
<sequence length="120" mass="13507">MTAHRWLLPFLALIAVLLACLAVVDRGVWGVWSPLSAPEHFQYCGARYYRDDETQPGVTHVVTRAEAERDGRLTEVATVGPRRWKLYRAGSWPCPEPDEHVHETYLGLGGGRYLVMSDAN</sequence>
<dbReference type="RefSeq" id="WP_220164441.1">
    <property type="nucleotide sequence ID" value="NZ_JAIBOA010000003.1"/>
</dbReference>
<evidence type="ECO:0000313" key="2">
    <source>
        <dbReference type="Proteomes" id="UP000774570"/>
    </source>
</evidence>
<organism evidence="1 2">
    <name type="scientific">Actinomadura parmotrematis</name>
    <dbReference type="NCBI Taxonomy" id="2864039"/>
    <lineage>
        <taxon>Bacteria</taxon>
        <taxon>Bacillati</taxon>
        <taxon>Actinomycetota</taxon>
        <taxon>Actinomycetes</taxon>
        <taxon>Streptosporangiales</taxon>
        <taxon>Thermomonosporaceae</taxon>
        <taxon>Actinomadura</taxon>
    </lineage>
</organism>
<dbReference type="EMBL" id="JAIBOA010000003">
    <property type="protein sequence ID" value="MBW8482153.1"/>
    <property type="molecule type" value="Genomic_DNA"/>
</dbReference>